<organism evidence="1 2">
    <name type="scientific">Scortum barcoo</name>
    <name type="common">barcoo grunter</name>
    <dbReference type="NCBI Taxonomy" id="214431"/>
    <lineage>
        <taxon>Eukaryota</taxon>
        <taxon>Metazoa</taxon>
        <taxon>Chordata</taxon>
        <taxon>Craniata</taxon>
        <taxon>Vertebrata</taxon>
        <taxon>Euteleostomi</taxon>
        <taxon>Actinopterygii</taxon>
        <taxon>Neopterygii</taxon>
        <taxon>Teleostei</taxon>
        <taxon>Neoteleostei</taxon>
        <taxon>Acanthomorphata</taxon>
        <taxon>Eupercaria</taxon>
        <taxon>Centrarchiformes</taxon>
        <taxon>Terapontoidei</taxon>
        <taxon>Terapontidae</taxon>
        <taxon>Scortum</taxon>
    </lineage>
</organism>
<keyword evidence="2" id="KW-1185">Reference proteome</keyword>
<evidence type="ECO:0000313" key="2">
    <source>
        <dbReference type="Proteomes" id="UP000831701"/>
    </source>
</evidence>
<dbReference type="Proteomes" id="UP000831701">
    <property type="component" value="Chromosome 23"/>
</dbReference>
<reference evidence="1" key="1">
    <citation type="submission" date="2022-04" db="EMBL/GenBank/DDBJ databases">
        <title>Jade perch genome.</title>
        <authorList>
            <person name="Chao B."/>
        </authorList>
    </citation>
    <scope>NUCLEOTIDE SEQUENCE</scope>
    <source>
        <strain evidence="1">CB-2022</strain>
    </source>
</reference>
<accession>A0ACB8VD82</accession>
<evidence type="ECO:0000313" key="1">
    <source>
        <dbReference type="EMBL" id="KAI3353455.1"/>
    </source>
</evidence>
<gene>
    <name evidence="1" type="ORF">L3Q82_019978</name>
</gene>
<dbReference type="EMBL" id="CM041553">
    <property type="protein sequence ID" value="KAI3353455.1"/>
    <property type="molecule type" value="Genomic_DNA"/>
</dbReference>
<name>A0ACB8VD82_9TELE</name>
<comment type="caution">
    <text evidence="1">The sequence shown here is derived from an EMBL/GenBank/DDBJ whole genome shotgun (WGS) entry which is preliminary data.</text>
</comment>
<sequence>MKPCQPGIFSALPRGSESETKLESETEHQEHPNVPSFMGKLRGISTLKSVFLQGRNISTQHFLRARKDSRCRLFIKTDSLYLFFVTYIKWANVRSLKDFVMVMVVNHIKDHSHVLFDCRLTSTAMVNEKASGGTPCFCVEKLRTAQEATRAETRRGAENNLIQIQRGRACHRAHGTPGRGRGIGRRGAQCPASRLRLHRLGGNMRSWVLLLLLAALSAARLRLSSAEGDPLPSSLVDLVRNSPISSVDDLKLLLLLQQETSAIEEEEDVHDIPTNHTHGRYARSLVEAQPAQQAACKVRTEVMEVTRSMLDRRNANFLLWPPCVEVQRCSGCCNTRLLQCVPTVTSSRYLQVIKIQYINRKAHYDKAIISVEDHVSCRCQSSSSSTSSSPVPAPRSPIQSNPNPPPPQQPPPSPHLLLPVPRPVHPTPPKTHTSKADLHRHDDLKHNQQRYNSEEREPVARQWQQGSYTQLVHWTQPRVHQATSQVQPGAHQPIVGVLGPVSDWPSEARAEHSVMGSTQQVGHGSGYDGSREESGSHVVNSGGEAHHPDHLQRQQQLLQHQQRQQQYQYHHQPQYPQQYGHGGAEDQELRTQYRLNAPQSDSASLPGSPTQPPKLEQNPTPPMTTNQKDSVTSQKNTEVTNHTQTETATASQKEASEREESGSANSGDAAGAELANQRKEKDSEPTGGVGHLTEEERRRKTLETIERELDRETHLHPHHPQQRPKPTTFKTALSTVAPNSPKARQAPFRPASPRRRRKHRKRISKAAIRAMIM</sequence>
<protein>
    <submittedName>
        <fullName evidence="1">Uncharacterized protein</fullName>
    </submittedName>
</protein>
<proteinExistence type="predicted"/>